<feature type="transmembrane region" description="Helical" evidence="1">
    <location>
        <begin position="45"/>
        <end position="64"/>
    </location>
</feature>
<proteinExistence type="predicted"/>
<evidence type="ECO:0000313" key="2">
    <source>
        <dbReference type="EMBL" id="MEM5503046.1"/>
    </source>
</evidence>
<keyword evidence="1" id="KW-0812">Transmembrane</keyword>
<dbReference type="EMBL" id="JBBMQO010000010">
    <property type="protein sequence ID" value="MEM5503046.1"/>
    <property type="molecule type" value="Genomic_DNA"/>
</dbReference>
<keyword evidence="1" id="KW-1133">Transmembrane helix</keyword>
<dbReference type="Proteomes" id="UP001477870">
    <property type="component" value="Unassembled WGS sequence"/>
</dbReference>
<reference evidence="2 3" key="1">
    <citation type="submission" date="2024-03" db="EMBL/GenBank/DDBJ databases">
        <title>Community enrichment and isolation of bacterial strains for fucoidan degradation.</title>
        <authorList>
            <person name="Sichert A."/>
        </authorList>
    </citation>
    <scope>NUCLEOTIDE SEQUENCE [LARGE SCALE GENOMIC DNA]</scope>
    <source>
        <strain evidence="2 3">AS62</strain>
    </source>
</reference>
<gene>
    <name evidence="2" type="ORF">WNY59_15770</name>
</gene>
<keyword evidence="3" id="KW-1185">Reference proteome</keyword>
<accession>A0ABU9TBJ6</accession>
<sequence>MNTPDKNQNYDRKTIITAAGIFIGFCAVTYFLPTIMTAVGTSNQYLTGGIIAAFLVLPFVGLWLRGRNKSKHKD</sequence>
<comment type="caution">
    <text evidence="2">The sequence shown here is derived from an EMBL/GenBank/DDBJ whole genome shotgun (WGS) entry which is preliminary data.</text>
</comment>
<evidence type="ECO:0000256" key="1">
    <source>
        <dbReference type="SAM" id="Phobius"/>
    </source>
</evidence>
<keyword evidence="1" id="KW-0472">Membrane</keyword>
<protein>
    <submittedName>
        <fullName evidence="2">Uncharacterized protein</fullName>
    </submittedName>
</protein>
<name>A0ABU9TBJ6_9HYPH</name>
<dbReference type="RefSeq" id="WP_051540870.1">
    <property type="nucleotide sequence ID" value="NZ_JBBMQO010000010.1"/>
</dbReference>
<feature type="transmembrane region" description="Helical" evidence="1">
    <location>
        <begin position="15"/>
        <end position="33"/>
    </location>
</feature>
<evidence type="ECO:0000313" key="3">
    <source>
        <dbReference type="Proteomes" id="UP001477870"/>
    </source>
</evidence>
<organism evidence="2 3">
    <name type="scientific">Ahrensia kielensis</name>
    <dbReference type="NCBI Taxonomy" id="76980"/>
    <lineage>
        <taxon>Bacteria</taxon>
        <taxon>Pseudomonadati</taxon>
        <taxon>Pseudomonadota</taxon>
        <taxon>Alphaproteobacteria</taxon>
        <taxon>Hyphomicrobiales</taxon>
        <taxon>Ahrensiaceae</taxon>
        <taxon>Ahrensia</taxon>
    </lineage>
</organism>